<dbReference type="AlphaFoldDB" id="A0A8H7AM36"/>
<feature type="region of interest" description="Disordered" evidence="1">
    <location>
        <begin position="12"/>
        <end position="42"/>
    </location>
</feature>
<keyword evidence="4" id="KW-1185">Reference proteome</keyword>
<protein>
    <recommendedName>
        <fullName evidence="2">BTB domain-containing protein</fullName>
    </recommendedName>
</protein>
<reference evidence="3" key="1">
    <citation type="submission" date="2020-02" db="EMBL/GenBank/DDBJ databases">
        <authorList>
            <person name="Palmer J.M."/>
        </authorList>
    </citation>
    <scope>NUCLEOTIDE SEQUENCE</scope>
    <source>
        <strain evidence="3">EPUS1.4</strain>
        <tissue evidence="3">Thallus</tissue>
    </source>
</reference>
<dbReference type="PANTHER" id="PTHR11145:SF8">
    <property type="entry name" value="RE57120P"/>
    <property type="match status" value="1"/>
</dbReference>
<dbReference type="EMBL" id="JAACFV010000019">
    <property type="protein sequence ID" value="KAF7511563.1"/>
    <property type="molecule type" value="Genomic_DNA"/>
</dbReference>
<evidence type="ECO:0000259" key="2">
    <source>
        <dbReference type="PROSITE" id="PS50097"/>
    </source>
</evidence>
<dbReference type="InterPro" id="IPR011333">
    <property type="entry name" value="SKP1/BTB/POZ_sf"/>
</dbReference>
<dbReference type="Gene3D" id="3.30.710.10">
    <property type="entry name" value="Potassium Channel Kv1.1, Chain A"/>
    <property type="match status" value="1"/>
</dbReference>
<evidence type="ECO:0000313" key="4">
    <source>
        <dbReference type="Proteomes" id="UP000606974"/>
    </source>
</evidence>
<dbReference type="Pfam" id="PF02214">
    <property type="entry name" value="BTB_2"/>
    <property type="match status" value="1"/>
</dbReference>
<organism evidence="3 4">
    <name type="scientific">Endocarpon pusillum</name>
    <dbReference type="NCBI Taxonomy" id="364733"/>
    <lineage>
        <taxon>Eukaryota</taxon>
        <taxon>Fungi</taxon>
        <taxon>Dikarya</taxon>
        <taxon>Ascomycota</taxon>
        <taxon>Pezizomycotina</taxon>
        <taxon>Eurotiomycetes</taxon>
        <taxon>Chaetothyriomycetidae</taxon>
        <taxon>Verrucariales</taxon>
        <taxon>Verrucariaceae</taxon>
        <taxon>Endocarpon</taxon>
    </lineage>
</organism>
<dbReference type="PANTHER" id="PTHR11145">
    <property type="entry name" value="BTB/POZ DOMAIN-CONTAINING ADAPTER FOR CUL3-MEDIATED RHOA DEGRADATION PROTEIN FAMILY MEMBER"/>
    <property type="match status" value="1"/>
</dbReference>
<name>A0A8H7AM36_9EURO</name>
<dbReference type="PROSITE" id="PS50097">
    <property type="entry name" value="BTB"/>
    <property type="match status" value="1"/>
</dbReference>
<dbReference type="InterPro" id="IPR000210">
    <property type="entry name" value="BTB/POZ_dom"/>
</dbReference>
<dbReference type="GO" id="GO:0051260">
    <property type="term" value="P:protein homooligomerization"/>
    <property type="evidence" value="ECO:0007669"/>
    <property type="project" value="InterPro"/>
</dbReference>
<dbReference type="SMART" id="SM00225">
    <property type="entry name" value="BTB"/>
    <property type="match status" value="1"/>
</dbReference>
<evidence type="ECO:0000256" key="1">
    <source>
        <dbReference type="SAM" id="MobiDB-lite"/>
    </source>
</evidence>
<feature type="compositionally biased region" description="Low complexity" evidence="1">
    <location>
        <begin position="26"/>
        <end position="42"/>
    </location>
</feature>
<dbReference type="InterPro" id="IPR003131">
    <property type="entry name" value="T1-type_BTB"/>
</dbReference>
<dbReference type="InterPro" id="IPR045068">
    <property type="entry name" value="BACURD1-3"/>
</dbReference>
<dbReference type="Proteomes" id="UP000606974">
    <property type="component" value="Unassembled WGS sequence"/>
</dbReference>
<dbReference type="OrthoDB" id="2414723at2759"/>
<proteinExistence type="predicted"/>
<sequence length="241" mass="27192">MSTFDVAADWFSSGAPLPPSPPPISEPETAPASPSTSLSSDPITLRVGERNFVTALATLTGESQFFSSLFSGNWHNTPQPDCSYFIDADPDLFVHILRYLRHSIFPVFYANGHHDLGLYAALLGEAQYFQIPRLVKWLEHQTYFRAVKVQRVVDEVKDVPDLRDLTKSNEEVEYHPFRTTEKVYVCPRGISLHRGKPNACGKLCERARGDDPKEYEDEGAYKTLVIRKTVVFDHRLCAGDE</sequence>
<feature type="compositionally biased region" description="Pro residues" evidence="1">
    <location>
        <begin position="16"/>
        <end position="25"/>
    </location>
</feature>
<gene>
    <name evidence="3" type="ORF">GJ744_004151</name>
</gene>
<dbReference type="SUPFAM" id="SSF54695">
    <property type="entry name" value="POZ domain"/>
    <property type="match status" value="1"/>
</dbReference>
<accession>A0A8H7AM36</accession>
<feature type="domain" description="BTB" evidence="2">
    <location>
        <begin position="41"/>
        <end position="101"/>
    </location>
</feature>
<comment type="caution">
    <text evidence="3">The sequence shown here is derived from an EMBL/GenBank/DDBJ whole genome shotgun (WGS) entry which is preliminary data.</text>
</comment>
<evidence type="ECO:0000313" key="3">
    <source>
        <dbReference type="EMBL" id="KAF7511563.1"/>
    </source>
</evidence>